<keyword evidence="3" id="KW-1003">Cell membrane</keyword>
<evidence type="ECO:0008006" key="17">
    <source>
        <dbReference type="Google" id="ProtNLM"/>
    </source>
</evidence>
<dbReference type="GO" id="GO:0005886">
    <property type="term" value="C:plasma membrane"/>
    <property type="evidence" value="ECO:0007669"/>
    <property type="project" value="UniProtKB-SubCell"/>
</dbReference>
<evidence type="ECO:0000256" key="2">
    <source>
        <dbReference type="ARBA" id="ARBA00005967"/>
    </source>
</evidence>
<dbReference type="PANTHER" id="PTHR34299">
    <property type="entry name" value="DIACYLGLYCEROL KINASE"/>
    <property type="match status" value="1"/>
</dbReference>
<evidence type="ECO:0000256" key="3">
    <source>
        <dbReference type="ARBA" id="ARBA00022475"/>
    </source>
</evidence>
<dbReference type="CDD" id="cd14263">
    <property type="entry name" value="DAGK_IM_like"/>
    <property type="match status" value="1"/>
</dbReference>
<evidence type="ECO:0000256" key="9">
    <source>
        <dbReference type="ARBA" id="ARBA00022840"/>
    </source>
</evidence>
<evidence type="ECO:0000256" key="8">
    <source>
        <dbReference type="ARBA" id="ARBA00022777"/>
    </source>
</evidence>
<comment type="subcellular location">
    <subcellularLocation>
        <location evidence="1">Cell membrane</location>
        <topology evidence="1">Multi-pass membrane protein</topology>
    </subcellularLocation>
</comment>
<dbReference type="InterPro" id="IPR000829">
    <property type="entry name" value="DAGK"/>
</dbReference>
<dbReference type="InterPro" id="IPR036945">
    <property type="entry name" value="DAGK_sf"/>
</dbReference>
<evidence type="ECO:0000256" key="5">
    <source>
        <dbReference type="ARBA" id="ARBA00022679"/>
    </source>
</evidence>
<keyword evidence="6 15" id="KW-0812">Transmembrane</keyword>
<evidence type="ECO:0000256" key="12">
    <source>
        <dbReference type="ARBA" id="ARBA00023136"/>
    </source>
</evidence>
<dbReference type="Pfam" id="PF01219">
    <property type="entry name" value="DAGK_prokar"/>
    <property type="match status" value="1"/>
</dbReference>
<dbReference type="GO" id="GO:0016301">
    <property type="term" value="F:kinase activity"/>
    <property type="evidence" value="ECO:0007669"/>
    <property type="project" value="UniProtKB-KW"/>
</dbReference>
<accession>A0A382CYJ4</accession>
<evidence type="ECO:0000256" key="13">
    <source>
        <dbReference type="ARBA" id="ARBA00023209"/>
    </source>
</evidence>
<feature type="transmembrane region" description="Helical" evidence="15">
    <location>
        <begin position="109"/>
        <end position="133"/>
    </location>
</feature>
<keyword evidence="12 15" id="KW-0472">Membrane</keyword>
<evidence type="ECO:0000313" key="16">
    <source>
        <dbReference type="EMBL" id="SVB31248.1"/>
    </source>
</evidence>
<organism evidence="16">
    <name type="scientific">marine metagenome</name>
    <dbReference type="NCBI Taxonomy" id="408172"/>
    <lineage>
        <taxon>unclassified sequences</taxon>
        <taxon>metagenomes</taxon>
        <taxon>ecological metagenomes</taxon>
    </lineage>
</organism>
<evidence type="ECO:0000256" key="14">
    <source>
        <dbReference type="ARBA" id="ARBA00023264"/>
    </source>
</evidence>
<dbReference type="Gene3D" id="1.10.287.3610">
    <property type="match status" value="1"/>
</dbReference>
<evidence type="ECO:0000256" key="15">
    <source>
        <dbReference type="SAM" id="Phobius"/>
    </source>
</evidence>
<evidence type="ECO:0000256" key="11">
    <source>
        <dbReference type="ARBA" id="ARBA00023098"/>
    </source>
</evidence>
<dbReference type="GO" id="GO:0008654">
    <property type="term" value="P:phospholipid biosynthetic process"/>
    <property type="evidence" value="ECO:0007669"/>
    <property type="project" value="UniProtKB-KW"/>
</dbReference>
<keyword evidence="8" id="KW-0418">Kinase</keyword>
<evidence type="ECO:0000256" key="7">
    <source>
        <dbReference type="ARBA" id="ARBA00022741"/>
    </source>
</evidence>
<keyword evidence="11" id="KW-0443">Lipid metabolism</keyword>
<evidence type="ECO:0000256" key="1">
    <source>
        <dbReference type="ARBA" id="ARBA00004651"/>
    </source>
</evidence>
<protein>
    <recommendedName>
        <fullName evidence="17">Diacylglycerol kinase</fullName>
    </recommendedName>
</protein>
<keyword evidence="4" id="KW-0444">Lipid biosynthesis</keyword>
<keyword evidence="10 15" id="KW-1133">Transmembrane helix</keyword>
<keyword evidence="7" id="KW-0547">Nucleotide-binding</keyword>
<keyword evidence="14" id="KW-1208">Phospholipid metabolism</keyword>
<comment type="similarity">
    <text evidence="2">Belongs to the bacterial diacylglycerol kinase family.</text>
</comment>
<keyword evidence="9" id="KW-0067">ATP-binding</keyword>
<proteinExistence type="inferred from homology"/>
<keyword evidence="5" id="KW-0808">Transferase</keyword>
<evidence type="ECO:0000256" key="6">
    <source>
        <dbReference type="ARBA" id="ARBA00022692"/>
    </source>
</evidence>
<evidence type="ECO:0000256" key="10">
    <source>
        <dbReference type="ARBA" id="ARBA00022989"/>
    </source>
</evidence>
<dbReference type="PANTHER" id="PTHR34299:SF1">
    <property type="entry name" value="DIACYLGLYCEROL KINASE"/>
    <property type="match status" value="1"/>
</dbReference>
<dbReference type="EMBL" id="UINC01036772">
    <property type="protein sequence ID" value="SVB31248.1"/>
    <property type="molecule type" value="Genomic_DNA"/>
</dbReference>
<evidence type="ECO:0000256" key="4">
    <source>
        <dbReference type="ARBA" id="ARBA00022516"/>
    </source>
</evidence>
<name>A0A382CYJ4_9ZZZZ</name>
<feature type="transmembrane region" description="Helical" evidence="15">
    <location>
        <begin position="44"/>
        <end position="61"/>
    </location>
</feature>
<dbReference type="GO" id="GO:0005524">
    <property type="term" value="F:ATP binding"/>
    <property type="evidence" value="ECO:0007669"/>
    <property type="project" value="UniProtKB-KW"/>
</dbReference>
<gene>
    <name evidence="16" type="ORF">METZ01_LOCUS184102</name>
</gene>
<sequence length="135" mass="15232">MTKFRELEIDRIYKRSAKKEKTIVNRIALGMEGIQVAWKEEKSFRNQVSGFILMMGTLLIVNPPIIWWGFAVISFLFVFSLELINTAIESMLDFLHPDTHPAIKKIKDIAGAAVILSSVGLLILGLIIIINFFPG</sequence>
<keyword evidence="13" id="KW-0594">Phospholipid biosynthesis</keyword>
<dbReference type="AlphaFoldDB" id="A0A382CYJ4"/>
<reference evidence="16" key="1">
    <citation type="submission" date="2018-05" db="EMBL/GenBank/DDBJ databases">
        <authorList>
            <person name="Lanie J.A."/>
            <person name="Ng W.-L."/>
            <person name="Kazmierczak K.M."/>
            <person name="Andrzejewski T.M."/>
            <person name="Davidsen T.M."/>
            <person name="Wayne K.J."/>
            <person name="Tettelin H."/>
            <person name="Glass J.I."/>
            <person name="Rusch D."/>
            <person name="Podicherti R."/>
            <person name="Tsui H.-C.T."/>
            <person name="Winkler M.E."/>
        </authorList>
    </citation>
    <scope>NUCLEOTIDE SEQUENCE</scope>
</reference>